<protein>
    <submittedName>
        <fullName evidence="1">Uncharacterized protein</fullName>
    </submittedName>
</protein>
<name>A0A6A5ZTE9_9PLEO</name>
<organism evidence="1 2">
    <name type="scientific">Lophiotrema nucula</name>
    <dbReference type="NCBI Taxonomy" id="690887"/>
    <lineage>
        <taxon>Eukaryota</taxon>
        <taxon>Fungi</taxon>
        <taxon>Dikarya</taxon>
        <taxon>Ascomycota</taxon>
        <taxon>Pezizomycotina</taxon>
        <taxon>Dothideomycetes</taxon>
        <taxon>Pleosporomycetidae</taxon>
        <taxon>Pleosporales</taxon>
        <taxon>Lophiotremataceae</taxon>
        <taxon>Lophiotrema</taxon>
    </lineage>
</organism>
<keyword evidence="2" id="KW-1185">Reference proteome</keyword>
<evidence type="ECO:0000313" key="1">
    <source>
        <dbReference type="EMBL" id="KAF2122940.1"/>
    </source>
</evidence>
<gene>
    <name evidence="1" type="ORF">BDV96DRAFT_11489</name>
</gene>
<dbReference type="Proteomes" id="UP000799770">
    <property type="component" value="Unassembled WGS sequence"/>
</dbReference>
<evidence type="ECO:0000313" key="2">
    <source>
        <dbReference type="Proteomes" id="UP000799770"/>
    </source>
</evidence>
<accession>A0A6A5ZTE9</accession>
<sequence length="149" mass="16948">MEFKQRKHILKQKVCGALSRFNLETIIKDAFSFVIGPKLSVDHFEYPSYPQRLSREASVRRVRCLLQCFKHRTIVHIDILFRTDLGVTGHLMPQAEKACQASPDSPGSRPMARISIFSPGSPQAFSEASCTFLPKFTTTRSVFLFRIKA</sequence>
<reference evidence="1" key="1">
    <citation type="journal article" date="2020" name="Stud. Mycol.">
        <title>101 Dothideomycetes genomes: a test case for predicting lifestyles and emergence of pathogens.</title>
        <authorList>
            <person name="Haridas S."/>
            <person name="Albert R."/>
            <person name="Binder M."/>
            <person name="Bloem J."/>
            <person name="Labutti K."/>
            <person name="Salamov A."/>
            <person name="Andreopoulos B."/>
            <person name="Baker S."/>
            <person name="Barry K."/>
            <person name="Bills G."/>
            <person name="Bluhm B."/>
            <person name="Cannon C."/>
            <person name="Castanera R."/>
            <person name="Culley D."/>
            <person name="Daum C."/>
            <person name="Ezra D."/>
            <person name="Gonzalez J."/>
            <person name="Henrissat B."/>
            <person name="Kuo A."/>
            <person name="Liang C."/>
            <person name="Lipzen A."/>
            <person name="Lutzoni F."/>
            <person name="Magnuson J."/>
            <person name="Mondo S."/>
            <person name="Nolan M."/>
            <person name="Ohm R."/>
            <person name="Pangilinan J."/>
            <person name="Park H.-J."/>
            <person name="Ramirez L."/>
            <person name="Alfaro M."/>
            <person name="Sun H."/>
            <person name="Tritt A."/>
            <person name="Yoshinaga Y."/>
            <person name="Zwiers L.-H."/>
            <person name="Turgeon B."/>
            <person name="Goodwin S."/>
            <person name="Spatafora J."/>
            <person name="Crous P."/>
            <person name="Grigoriev I."/>
        </authorList>
    </citation>
    <scope>NUCLEOTIDE SEQUENCE</scope>
    <source>
        <strain evidence="1">CBS 627.86</strain>
    </source>
</reference>
<dbReference type="AlphaFoldDB" id="A0A6A5ZTE9"/>
<dbReference type="EMBL" id="ML977310">
    <property type="protein sequence ID" value="KAF2122940.1"/>
    <property type="molecule type" value="Genomic_DNA"/>
</dbReference>
<proteinExistence type="predicted"/>